<evidence type="ECO:0000313" key="2">
    <source>
        <dbReference type="EMBL" id="MYD91929.1"/>
    </source>
</evidence>
<protein>
    <submittedName>
        <fullName evidence="2">Glycosyltransferase</fullName>
    </submittedName>
</protein>
<dbReference type="AlphaFoldDB" id="A0A6B1DW61"/>
<dbReference type="CDD" id="cd03801">
    <property type="entry name" value="GT4_PimA-like"/>
    <property type="match status" value="1"/>
</dbReference>
<comment type="caution">
    <text evidence="2">The sequence shown here is derived from an EMBL/GenBank/DDBJ whole genome shotgun (WGS) entry which is preliminary data.</text>
</comment>
<keyword evidence="2" id="KW-0808">Transferase</keyword>
<dbReference type="Pfam" id="PF13439">
    <property type="entry name" value="Glyco_transf_4"/>
    <property type="match status" value="1"/>
</dbReference>
<dbReference type="PANTHER" id="PTHR12526:SF600">
    <property type="entry name" value="GLYCOSYL TRANSFERASE GROUP 1"/>
    <property type="match status" value="1"/>
</dbReference>
<dbReference type="Gene3D" id="3.40.50.2000">
    <property type="entry name" value="Glycogen Phosphorylase B"/>
    <property type="match status" value="2"/>
</dbReference>
<proteinExistence type="predicted"/>
<feature type="domain" description="Glycosyltransferase subfamily 4-like N-terminal" evidence="1">
    <location>
        <begin position="24"/>
        <end position="216"/>
    </location>
</feature>
<evidence type="ECO:0000259" key="1">
    <source>
        <dbReference type="Pfam" id="PF13439"/>
    </source>
</evidence>
<dbReference type="GO" id="GO:0016757">
    <property type="term" value="F:glycosyltransferase activity"/>
    <property type="evidence" value="ECO:0007669"/>
    <property type="project" value="TreeGrafter"/>
</dbReference>
<dbReference type="Pfam" id="PF13692">
    <property type="entry name" value="Glyco_trans_1_4"/>
    <property type="match status" value="1"/>
</dbReference>
<sequence>MRILFLAPVVPWPLTQGRNLRNFHLLRILAERHEVELLCGTFDAGPPALPSEVATLAEFAEVVVWPARPLATRFLDMGRHVPDIWQAYASDPLVDTALARHTTKPFDCVHVAGFEMMGTWNRVRHRLSTRVPYVLDEHNIEYRLRESMQADEALSVADIPYRLYNHLQTHRTRHHETGAWRSAWHVSTVSPEDRDQVLEHVPAHRVSLVPNCLDVQSLPKVDRNSVRPHSLLFMGKMDYRPNVTGVTWFCREVMPALRERFPDASFTILGRDPATDVQALNDMPGVTVTGFVESLVPFLEQAATFVVPLFQGGGTRFKVLEALAADIPLVSTNQGIAGLPLENGTHCLLADNPSDLVTAIALTWTEPEPARSRVANGRRLVETRFDWSAIAPTLEGIYV</sequence>
<dbReference type="EMBL" id="VXPY01000121">
    <property type="protein sequence ID" value="MYD91929.1"/>
    <property type="molecule type" value="Genomic_DNA"/>
</dbReference>
<organism evidence="2">
    <name type="scientific">Caldilineaceae bacterium SB0662_bin_9</name>
    <dbReference type="NCBI Taxonomy" id="2605258"/>
    <lineage>
        <taxon>Bacteria</taxon>
        <taxon>Bacillati</taxon>
        <taxon>Chloroflexota</taxon>
        <taxon>Caldilineae</taxon>
        <taxon>Caldilineales</taxon>
        <taxon>Caldilineaceae</taxon>
    </lineage>
</organism>
<dbReference type="SUPFAM" id="SSF53756">
    <property type="entry name" value="UDP-Glycosyltransferase/glycogen phosphorylase"/>
    <property type="match status" value="1"/>
</dbReference>
<accession>A0A6B1DW61</accession>
<dbReference type="InterPro" id="IPR028098">
    <property type="entry name" value="Glyco_trans_4-like_N"/>
</dbReference>
<name>A0A6B1DW61_9CHLR</name>
<dbReference type="PANTHER" id="PTHR12526">
    <property type="entry name" value="GLYCOSYLTRANSFERASE"/>
    <property type="match status" value="1"/>
</dbReference>
<reference evidence="2" key="1">
    <citation type="submission" date="2019-09" db="EMBL/GenBank/DDBJ databases">
        <title>Characterisation of the sponge microbiome using genome-centric metagenomics.</title>
        <authorList>
            <person name="Engelberts J.P."/>
            <person name="Robbins S.J."/>
            <person name="De Goeij J.M."/>
            <person name="Aranda M."/>
            <person name="Bell S.C."/>
            <person name="Webster N.S."/>
        </authorList>
    </citation>
    <scope>NUCLEOTIDE SEQUENCE</scope>
    <source>
        <strain evidence="2">SB0662_bin_9</strain>
    </source>
</reference>
<gene>
    <name evidence="2" type="ORF">F4Y08_16635</name>
</gene>